<keyword evidence="9 13" id="KW-0067">ATP-binding</keyword>
<dbReference type="FunFam" id="2.100.10.30:FF:000011">
    <property type="entry name" value="Cysteine-rich receptor-like protein kinase 40"/>
    <property type="match status" value="1"/>
</dbReference>
<dbReference type="HOGENOM" id="CLU_561866_0_0_1"/>
<dbReference type="GO" id="GO:0004674">
    <property type="term" value="F:protein serine/threonine kinase activity"/>
    <property type="evidence" value="ECO:0007669"/>
    <property type="project" value="UniProtKB-KW"/>
</dbReference>
<feature type="binding site" evidence="13">
    <location>
        <position position="65"/>
    </location>
    <ligand>
        <name>ATP</name>
        <dbReference type="ChEBI" id="CHEBI:30616"/>
    </ligand>
</feature>
<keyword evidence="12" id="KW-0325">Glycoprotein</keyword>
<dbReference type="Gene3D" id="1.10.510.10">
    <property type="entry name" value="Transferase(Phosphotransferase) domain 1"/>
    <property type="match status" value="1"/>
</dbReference>
<evidence type="ECO:0000256" key="3">
    <source>
        <dbReference type="ARBA" id="ARBA00022679"/>
    </source>
</evidence>
<reference evidence="14" key="1">
    <citation type="submission" date="2015-12" db="EMBL/GenBank/DDBJ databases">
        <title>Update maize B73 reference genome by single molecule sequencing technologies.</title>
        <authorList>
            <consortium name="Maize Genome Sequencing Project"/>
            <person name="Ware D."/>
        </authorList>
    </citation>
    <scope>NUCLEOTIDE SEQUENCE</scope>
    <source>
        <tissue evidence="14">Seedling</tissue>
    </source>
</reference>
<keyword evidence="11" id="KW-0472">Membrane</keyword>
<dbReference type="ExpressionAtlas" id="K7VFB2">
    <property type="expression patterns" value="baseline"/>
</dbReference>
<dbReference type="SMART" id="SM00220">
    <property type="entry name" value="S_TKc"/>
    <property type="match status" value="1"/>
</dbReference>
<proteinExistence type="predicted"/>
<keyword evidence="14" id="KW-0675">Receptor</keyword>
<organism evidence="14">
    <name type="scientific">Zea mays</name>
    <name type="common">Maize</name>
    <dbReference type="NCBI Taxonomy" id="4577"/>
    <lineage>
        <taxon>Eukaryota</taxon>
        <taxon>Viridiplantae</taxon>
        <taxon>Streptophyta</taxon>
        <taxon>Embryophyta</taxon>
        <taxon>Tracheophyta</taxon>
        <taxon>Spermatophyta</taxon>
        <taxon>Magnoliopsida</taxon>
        <taxon>Liliopsida</taxon>
        <taxon>Poales</taxon>
        <taxon>Poaceae</taxon>
        <taxon>PACMAD clade</taxon>
        <taxon>Panicoideae</taxon>
        <taxon>Andropogonodae</taxon>
        <taxon>Andropogoneae</taxon>
        <taxon>Tripsacinae</taxon>
        <taxon>Zea</taxon>
    </lineage>
</organism>
<dbReference type="PROSITE" id="PS00108">
    <property type="entry name" value="PROTEIN_KINASE_ST"/>
    <property type="match status" value="1"/>
</dbReference>
<dbReference type="InterPro" id="IPR001229">
    <property type="entry name" value="Jacalin-like_lectin_dom"/>
</dbReference>
<evidence type="ECO:0000256" key="10">
    <source>
        <dbReference type="ARBA" id="ARBA00022989"/>
    </source>
</evidence>
<keyword evidence="4" id="KW-0812">Transmembrane</keyword>
<keyword evidence="7 13" id="KW-0547">Nucleotide-binding</keyword>
<evidence type="ECO:0000256" key="12">
    <source>
        <dbReference type="ARBA" id="ARBA00023180"/>
    </source>
</evidence>
<dbReference type="InterPro" id="IPR000719">
    <property type="entry name" value="Prot_kinase_dom"/>
</dbReference>
<keyword evidence="5" id="KW-0732">Signal</keyword>
<dbReference type="PROSITE" id="PS51752">
    <property type="entry name" value="JACALIN_LECTIN"/>
    <property type="match status" value="1"/>
</dbReference>
<dbReference type="GO" id="GO:0005524">
    <property type="term" value="F:ATP binding"/>
    <property type="evidence" value="ECO:0007669"/>
    <property type="project" value="UniProtKB-UniRule"/>
</dbReference>
<keyword evidence="3" id="KW-0808">Transferase</keyword>
<evidence type="ECO:0000256" key="13">
    <source>
        <dbReference type="PROSITE-ProRule" id="PRU10141"/>
    </source>
</evidence>
<dbReference type="InterPro" id="IPR008271">
    <property type="entry name" value="Ser/Thr_kinase_AS"/>
</dbReference>
<dbReference type="PaxDb" id="4577-GRMZM2G355098_P01"/>
<dbReference type="SUPFAM" id="SSF51101">
    <property type="entry name" value="Mannose-binding lectins"/>
    <property type="match status" value="1"/>
</dbReference>
<dbReference type="PANTHER" id="PTHR47975:SF69">
    <property type="entry name" value="OS12G0486900 PROTEIN"/>
    <property type="match status" value="1"/>
</dbReference>
<dbReference type="PROSITE" id="PS00107">
    <property type="entry name" value="PROTEIN_KINASE_ATP"/>
    <property type="match status" value="1"/>
</dbReference>
<dbReference type="SMART" id="SM00915">
    <property type="entry name" value="Jacalin"/>
    <property type="match status" value="1"/>
</dbReference>
<dbReference type="Pfam" id="PF01419">
    <property type="entry name" value="Jacalin"/>
    <property type="match status" value="1"/>
</dbReference>
<evidence type="ECO:0000256" key="9">
    <source>
        <dbReference type="ARBA" id="ARBA00022840"/>
    </source>
</evidence>
<evidence type="ECO:0000256" key="2">
    <source>
        <dbReference type="ARBA" id="ARBA00022527"/>
    </source>
</evidence>
<evidence type="ECO:0000256" key="11">
    <source>
        <dbReference type="ARBA" id="ARBA00023136"/>
    </source>
</evidence>
<dbReference type="PROSITE" id="PS50011">
    <property type="entry name" value="PROTEIN_KINASE_DOM"/>
    <property type="match status" value="1"/>
</dbReference>
<dbReference type="FunFam" id="3.30.200.20:FF:001301">
    <property type="entry name" value="Cysteine-rich receptor-like protein kinase 40"/>
    <property type="match status" value="1"/>
</dbReference>
<protein>
    <submittedName>
        <fullName evidence="14">Cysteine-rich receptor-like protein kinase 40</fullName>
    </submittedName>
</protein>
<sequence>MEMQSTAAGTLAQSQAAAAGTGNSFTYADLHAITDGFSDEIGRGGFGVVYRGKLPQPDGEEVAVKRLTTTTDNNNPKQPAGDDDDEQFEKELGAVRSIQHENIVEFVGYCNGYTPSSTVLPDGRPVYRKIRALCFKYMEKGSLRKHVADESLDWQSRYEIIKGVCEGLNHLHSKGIVHRDLKLDNILLDGAMKPKIADFGLSRFMGAQETTRITRNIVGTFGCMPPEFFCDGQYSKSFDVYSLGTVIKEILAGPAAADDGSIYGYYDPLKKARRLSLFVAIYMHKQASEYWEQRLVEDADVQRVKACIELVPLCWGLDRKKRPTIERVLDTLNYTDISVQKEQHYYCSRSSGPQPEKSRLEGGAGGELRDIDMEVTPPPHRLKAVWLKHGAVIDSLQFSYTDCDGREQGAGPWGSQDAWDKVLQLEPYEFLVGVSGTTGGYAGLPTSVIRSLTFVTNVRTYRTRGAPVGDPFALEAPAGSCIVGFHARAGHFLDALGVYHRPI</sequence>
<dbReference type="Pfam" id="PF00069">
    <property type="entry name" value="Pkinase"/>
    <property type="match status" value="1"/>
</dbReference>
<dbReference type="PANTHER" id="PTHR47975">
    <property type="entry name" value="S-LOCUS LECTIN KINASE FAMILY PROTEIN"/>
    <property type="match status" value="1"/>
</dbReference>
<evidence type="ECO:0000256" key="8">
    <source>
        <dbReference type="ARBA" id="ARBA00022777"/>
    </source>
</evidence>
<dbReference type="EMBL" id="CM000784">
    <property type="protein sequence ID" value="AQK93555.1"/>
    <property type="molecule type" value="Genomic_DNA"/>
</dbReference>
<dbReference type="eggNOG" id="ENOG502R6K4">
    <property type="taxonomic scope" value="Eukaryota"/>
</dbReference>
<dbReference type="Gene3D" id="3.30.200.20">
    <property type="entry name" value="Phosphorylase Kinase, domain 1"/>
    <property type="match status" value="1"/>
</dbReference>
<gene>
    <name evidence="14" type="ORF">ZEAMMB73_Zm00001d010169</name>
</gene>
<accession>K7VFB2</accession>
<name>K7VFB2_MAIZE</name>
<evidence type="ECO:0000256" key="7">
    <source>
        <dbReference type="ARBA" id="ARBA00022741"/>
    </source>
</evidence>
<dbReference type="SUPFAM" id="SSF56112">
    <property type="entry name" value="Protein kinase-like (PK-like)"/>
    <property type="match status" value="1"/>
</dbReference>
<evidence type="ECO:0000256" key="6">
    <source>
        <dbReference type="ARBA" id="ARBA00022734"/>
    </source>
</evidence>
<dbReference type="GO" id="GO:0016020">
    <property type="term" value="C:membrane"/>
    <property type="evidence" value="ECO:0007669"/>
    <property type="project" value="UniProtKB-SubCell"/>
</dbReference>
<dbReference type="STRING" id="4577.K7VFB2"/>
<evidence type="ECO:0000256" key="5">
    <source>
        <dbReference type="ARBA" id="ARBA00022729"/>
    </source>
</evidence>
<dbReference type="InterPro" id="IPR036404">
    <property type="entry name" value="Jacalin-like_lectin_dom_sf"/>
</dbReference>
<keyword evidence="8 14" id="KW-0418">Kinase</keyword>
<evidence type="ECO:0000256" key="4">
    <source>
        <dbReference type="ARBA" id="ARBA00022692"/>
    </source>
</evidence>
<dbReference type="AlphaFoldDB" id="K7VFB2"/>
<evidence type="ECO:0000256" key="1">
    <source>
        <dbReference type="ARBA" id="ARBA00004479"/>
    </source>
</evidence>
<comment type="subcellular location">
    <subcellularLocation>
        <location evidence="1">Membrane</location>
        <topology evidence="1">Single-pass type I membrane protein</topology>
    </subcellularLocation>
</comment>
<dbReference type="InterPro" id="IPR011009">
    <property type="entry name" value="Kinase-like_dom_sf"/>
</dbReference>
<dbReference type="CDD" id="cd09612">
    <property type="entry name" value="Jacalin"/>
    <property type="match status" value="1"/>
</dbReference>
<keyword evidence="6" id="KW-0430">Lectin</keyword>
<dbReference type="GO" id="GO:0030246">
    <property type="term" value="F:carbohydrate binding"/>
    <property type="evidence" value="ECO:0007669"/>
    <property type="project" value="UniProtKB-KW"/>
</dbReference>
<dbReference type="InterPro" id="IPR017441">
    <property type="entry name" value="Protein_kinase_ATP_BS"/>
</dbReference>
<dbReference type="InParanoid" id="K7VFB2"/>
<dbReference type="Gene3D" id="2.100.10.30">
    <property type="entry name" value="Jacalin-like lectin domain"/>
    <property type="match status" value="1"/>
</dbReference>
<dbReference type="FunFam" id="1.10.510.10:FF:000590">
    <property type="entry name" value="PR5-like receptor kinase"/>
    <property type="match status" value="1"/>
</dbReference>
<dbReference type="InterPro" id="IPR033734">
    <property type="entry name" value="Jacalin-like_lectin_dom_plant"/>
</dbReference>
<evidence type="ECO:0000313" key="14">
    <source>
        <dbReference type="EMBL" id="AQK93555.1"/>
    </source>
</evidence>
<keyword evidence="2" id="KW-0723">Serine/threonine-protein kinase</keyword>
<dbReference type="SMR" id="K7VFB2"/>
<keyword evidence="10" id="KW-1133">Transmembrane helix</keyword>